<evidence type="ECO:0008006" key="3">
    <source>
        <dbReference type="Google" id="ProtNLM"/>
    </source>
</evidence>
<reference evidence="1 2" key="1">
    <citation type="submission" date="2019-12" db="EMBL/GenBank/DDBJ databases">
        <title>Rhizobium genotypes associated with high levels of biological nitrogen fixation by grain legumes in a temperate-maritime cropping system.</title>
        <authorList>
            <person name="Maluk M."/>
            <person name="Francesc Ferrando Molina F."/>
            <person name="Lopez Del Egido L."/>
            <person name="Lafos M."/>
            <person name="Langarica-Fuentes A."/>
            <person name="Gebre Yohannes G."/>
            <person name="Young M.W."/>
            <person name="Martin P."/>
            <person name="Gantlett R."/>
            <person name="Kenicer G."/>
            <person name="Hawes C."/>
            <person name="Begg G.S."/>
            <person name="Quilliam R.S."/>
            <person name="Squire G.R."/>
            <person name="Poole P.S."/>
            <person name="Young P.W."/>
            <person name="Iannetta P.M."/>
            <person name="James E.K."/>
        </authorList>
    </citation>
    <scope>NUCLEOTIDE SEQUENCE [LARGE SCALE GENOMIC DNA]</scope>
    <source>
        <strain evidence="1 2">JHI1118</strain>
    </source>
</reference>
<sequence>MSIQDLIAKLESADGASRELDWRIAEAFDIPEKWMRSSDWPPFMVGSKFDKGIPAFTGSLDAAAKLAERLLAGAQVMIGWNQTPSTKPWARFGAWTGADATGATPAIALIIAALSALSQQEESRG</sequence>
<organism evidence="1 2">
    <name type="scientific">Rhizobium lusitanum</name>
    <dbReference type="NCBI Taxonomy" id="293958"/>
    <lineage>
        <taxon>Bacteria</taxon>
        <taxon>Pseudomonadati</taxon>
        <taxon>Pseudomonadota</taxon>
        <taxon>Alphaproteobacteria</taxon>
        <taxon>Hyphomicrobiales</taxon>
        <taxon>Rhizobiaceae</taxon>
        <taxon>Rhizobium/Agrobacterium group</taxon>
        <taxon>Rhizobium</taxon>
    </lineage>
</organism>
<dbReference type="EMBL" id="WUEY01000006">
    <property type="protein sequence ID" value="NEI71069.1"/>
    <property type="molecule type" value="Genomic_DNA"/>
</dbReference>
<evidence type="ECO:0000313" key="1">
    <source>
        <dbReference type="EMBL" id="NEI71069.1"/>
    </source>
</evidence>
<name>A0A6L9U6N2_9HYPH</name>
<protein>
    <recommendedName>
        <fullName evidence="3">Phage ABA sandwich domain-containing protein</fullName>
    </recommendedName>
</protein>
<dbReference type="Proteomes" id="UP000483035">
    <property type="component" value="Unassembled WGS sequence"/>
</dbReference>
<dbReference type="RefSeq" id="WP_163987548.1">
    <property type="nucleotide sequence ID" value="NZ_WUEY01000006.1"/>
</dbReference>
<evidence type="ECO:0000313" key="2">
    <source>
        <dbReference type="Proteomes" id="UP000483035"/>
    </source>
</evidence>
<comment type="caution">
    <text evidence="1">The sequence shown here is derived from an EMBL/GenBank/DDBJ whole genome shotgun (WGS) entry which is preliminary data.</text>
</comment>
<proteinExistence type="predicted"/>
<accession>A0A6L9U6N2</accession>
<dbReference type="AlphaFoldDB" id="A0A6L9U6N2"/>
<gene>
    <name evidence="1" type="ORF">GR212_15930</name>
</gene>